<dbReference type="InterPro" id="IPR050644">
    <property type="entry name" value="PG_Glycine_Bridge_Synth"/>
</dbReference>
<dbReference type="InterPro" id="IPR003447">
    <property type="entry name" value="FEMABX"/>
</dbReference>
<dbReference type="RefSeq" id="WP_307487703.1">
    <property type="nucleotide sequence ID" value="NZ_JAUSUF010000013.1"/>
</dbReference>
<dbReference type="SUPFAM" id="SSF55729">
    <property type="entry name" value="Acyl-CoA N-acyltransferases (Nat)"/>
    <property type="match status" value="1"/>
</dbReference>
<keyword evidence="3" id="KW-0133">Cell shape</keyword>
<keyword evidence="2" id="KW-0808">Transferase</keyword>
<keyword evidence="5" id="KW-0012">Acyltransferase</keyword>
<dbReference type="PANTHER" id="PTHR36174">
    <property type="entry name" value="LIPID II:GLYCINE GLYCYLTRANSFERASE"/>
    <property type="match status" value="1"/>
</dbReference>
<keyword evidence="4" id="KW-0573">Peptidoglycan synthesis</keyword>
<protein>
    <recommendedName>
        <fullName evidence="7">BioF2-like acetyltransferase domain-containing protein</fullName>
    </recommendedName>
</protein>
<evidence type="ECO:0000256" key="2">
    <source>
        <dbReference type="ARBA" id="ARBA00022679"/>
    </source>
</evidence>
<dbReference type="InterPro" id="IPR016181">
    <property type="entry name" value="Acyl_CoA_acyltransferase"/>
</dbReference>
<feature type="domain" description="BioF2-like acetyltransferase" evidence="7">
    <location>
        <begin position="143"/>
        <end position="274"/>
    </location>
</feature>
<evidence type="ECO:0000256" key="3">
    <source>
        <dbReference type="ARBA" id="ARBA00022960"/>
    </source>
</evidence>
<dbReference type="Proteomes" id="UP001228504">
    <property type="component" value="Unassembled WGS sequence"/>
</dbReference>
<organism evidence="8 9">
    <name type="scientific">Eubacterium multiforme</name>
    <dbReference type="NCBI Taxonomy" id="83339"/>
    <lineage>
        <taxon>Bacteria</taxon>
        <taxon>Bacillati</taxon>
        <taxon>Bacillota</taxon>
        <taxon>Clostridia</taxon>
        <taxon>Eubacteriales</taxon>
        <taxon>Eubacteriaceae</taxon>
        <taxon>Eubacterium</taxon>
    </lineage>
</organism>
<proteinExistence type="inferred from homology"/>
<dbReference type="InterPro" id="IPR038740">
    <property type="entry name" value="BioF2-like_GNAT_dom"/>
</dbReference>
<evidence type="ECO:0000259" key="7">
    <source>
        <dbReference type="Pfam" id="PF13480"/>
    </source>
</evidence>
<evidence type="ECO:0000313" key="9">
    <source>
        <dbReference type="Proteomes" id="UP001228504"/>
    </source>
</evidence>
<reference evidence="8 9" key="1">
    <citation type="submission" date="2023-07" db="EMBL/GenBank/DDBJ databases">
        <title>Genomic Encyclopedia of Type Strains, Phase IV (KMG-IV): sequencing the most valuable type-strain genomes for metagenomic binning, comparative biology and taxonomic classification.</title>
        <authorList>
            <person name="Goeker M."/>
        </authorList>
    </citation>
    <scope>NUCLEOTIDE SEQUENCE [LARGE SCALE GENOMIC DNA]</scope>
    <source>
        <strain evidence="8 9">DSM 20694</strain>
    </source>
</reference>
<dbReference type="Pfam" id="PF13480">
    <property type="entry name" value="Acetyltransf_6"/>
    <property type="match status" value="1"/>
</dbReference>
<evidence type="ECO:0000256" key="5">
    <source>
        <dbReference type="ARBA" id="ARBA00023315"/>
    </source>
</evidence>
<gene>
    <name evidence="8" type="ORF">J2S18_002844</name>
</gene>
<evidence type="ECO:0000313" key="8">
    <source>
        <dbReference type="EMBL" id="MDQ0150870.1"/>
    </source>
</evidence>
<evidence type="ECO:0000256" key="4">
    <source>
        <dbReference type="ARBA" id="ARBA00022984"/>
    </source>
</evidence>
<evidence type="ECO:0000256" key="1">
    <source>
        <dbReference type="ARBA" id="ARBA00009943"/>
    </source>
</evidence>
<comment type="similarity">
    <text evidence="1">Belongs to the FemABX family.</text>
</comment>
<keyword evidence="6" id="KW-0961">Cell wall biogenesis/degradation</keyword>
<accession>A0ABT9UX28</accession>
<comment type="caution">
    <text evidence="8">The sequence shown here is derived from an EMBL/GenBank/DDBJ whole genome shotgun (WGS) entry which is preliminary data.</text>
</comment>
<dbReference type="PANTHER" id="PTHR36174:SF1">
    <property type="entry name" value="LIPID II:GLYCINE GLYCYLTRANSFERASE"/>
    <property type="match status" value="1"/>
</dbReference>
<evidence type="ECO:0000256" key="6">
    <source>
        <dbReference type="ARBA" id="ARBA00023316"/>
    </source>
</evidence>
<dbReference type="EMBL" id="JAUSUF010000013">
    <property type="protein sequence ID" value="MDQ0150870.1"/>
    <property type="molecule type" value="Genomic_DNA"/>
</dbReference>
<name>A0ABT9UX28_9FIRM</name>
<keyword evidence="9" id="KW-1185">Reference proteome</keyword>
<sequence length="333" mass="39540">MTKKDLDIYFNEDYGRLYEKIEGGILKSFKLECNFGKIKNIFIRRKIPIVINGKIYNDIITPYGYGGPIILDCDEHSKENLINQYEKEFFKFCMDNNIVSEFIRFHPIEKNALDFKRIYNIEKNRITLGTNLKDFEDPIGSEFCKNCRRKIKKALKDGVTFEVEKSPENLDEFIEIYYLTMDRNNALEYYYFDKEYFNNILKRFRDNIVIVKAIFKDKVIASEFCFLSNKTIHIHLSGSLTDYLSLSPTYVLRYAVTLWGKENGYELVFYGGGRTSSLEDGLYKFKKNFSKNTFYDFYIGKKIWNEGIYRKLCESKNVSEVEKFFPAYRKNEL</sequence>
<dbReference type="Gene3D" id="3.40.630.30">
    <property type="match status" value="1"/>
</dbReference>
<dbReference type="PROSITE" id="PS51191">
    <property type="entry name" value="FEMABX"/>
    <property type="match status" value="1"/>
</dbReference>